<dbReference type="Proteomes" id="UP001054837">
    <property type="component" value="Unassembled WGS sequence"/>
</dbReference>
<sequence length="87" mass="10436">MWRNREARRRNLLRRPLNRIHPSRKCVPTPRLMAQQKNPIRTIPIKIHLGTRSPREIISLHLRKDCIQLQSRLCPIKGERLSNNEKM</sequence>
<evidence type="ECO:0000313" key="1">
    <source>
        <dbReference type="EMBL" id="GIX99414.1"/>
    </source>
</evidence>
<dbReference type="EMBL" id="BPLQ01003296">
    <property type="protein sequence ID" value="GIX99414.1"/>
    <property type="molecule type" value="Genomic_DNA"/>
</dbReference>
<accession>A0AAV4PQN2</accession>
<name>A0AAV4PQN2_9ARAC</name>
<reference evidence="1 2" key="1">
    <citation type="submission" date="2021-06" db="EMBL/GenBank/DDBJ databases">
        <title>Caerostris darwini draft genome.</title>
        <authorList>
            <person name="Kono N."/>
            <person name="Arakawa K."/>
        </authorList>
    </citation>
    <scope>NUCLEOTIDE SEQUENCE [LARGE SCALE GENOMIC DNA]</scope>
</reference>
<keyword evidence="2" id="KW-1185">Reference proteome</keyword>
<comment type="caution">
    <text evidence="1">The sequence shown here is derived from an EMBL/GenBank/DDBJ whole genome shotgun (WGS) entry which is preliminary data.</text>
</comment>
<gene>
    <name evidence="1" type="ORF">CDAR_297331</name>
</gene>
<dbReference type="AlphaFoldDB" id="A0AAV4PQN2"/>
<protein>
    <submittedName>
        <fullName evidence="1">Uncharacterized protein</fullName>
    </submittedName>
</protein>
<organism evidence="1 2">
    <name type="scientific">Caerostris darwini</name>
    <dbReference type="NCBI Taxonomy" id="1538125"/>
    <lineage>
        <taxon>Eukaryota</taxon>
        <taxon>Metazoa</taxon>
        <taxon>Ecdysozoa</taxon>
        <taxon>Arthropoda</taxon>
        <taxon>Chelicerata</taxon>
        <taxon>Arachnida</taxon>
        <taxon>Araneae</taxon>
        <taxon>Araneomorphae</taxon>
        <taxon>Entelegynae</taxon>
        <taxon>Araneoidea</taxon>
        <taxon>Araneidae</taxon>
        <taxon>Caerostris</taxon>
    </lineage>
</organism>
<evidence type="ECO:0000313" key="2">
    <source>
        <dbReference type="Proteomes" id="UP001054837"/>
    </source>
</evidence>
<proteinExistence type="predicted"/>